<dbReference type="PRINTS" id="PR01950">
    <property type="entry name" value="LANCSUPER"/>
</dbReference>
<accession>A0A800NB00</accession>
<comment type="caution">
    <text evidence="2">The sequence shown here is derived from an EMBL/GenBank/DDBJ whole genome shotgun (WGS) entry which is preliminary data.</text>
</comment>
<dbReference type="GO" id="GO:0005886">
    <property type="term" value="C:plasma membrane"/>
    <property type="evidence" value="ECO:0007669"/>
    <property type="project" value="TreeGrafter"/>
</dbReference>
<dbReference type="SUPFAM" id="SSF158745">
    <property type="entry name" value="LanC-like"/>
    <property type="match status" value="1"/>
</dbReference>
<keyword evidence="1" id="KW-0862">Zinc</keyword>
<protein>
    <recommendedName>
        <fullName evidence="4">Lanthionine synthetase C-like protein</fullName>
    </recommendedName>
</protein>
<dbReference type="Pfam" id="PF05147">
    <property type="entry name" value="LANC_like"/>
    <property type="match status" value="1"/>
</dbReference>
<sequence>MINLEGSSTVMNMKQIVHDIAYKLKDPAQVKAAACAASNRNSEGRNPWDSCSLSQGYPGLILFYSKMDMLYPEEGWDEVIHDYLMALHEEMNGNSLDDVSLYSGLTGIAYAVLQASRGGTRYSGFLQQLNSLAFKRIEQFLREGSETFSEAKGVSPFWYDPMSGLSGLAVYLRELPENETAQWLYKEVMKNQVRLADEISIDGEVVPGWYIPRHYQFNQDYQTMYPNGSFNSGMSHGIAGTLACLAQASLDGYEAKGQKEAIWEISQWLVNKKRVKGESISWPDILSFEHEVFGQPNYNEDHPDAWCYGLPGIAYSLYLAGKALNEKGLIREALEAYTSLIAKELKETSVSGLSFCHGVSGNMHILHKMVRKEEEHFSIYKEKLNDYANKIIDSYNPEAPFGYTDAENKMLHKPGLLEGSAGICLSMLELIHGADLKWDSPFLLF</sequence>
<dbReference type="AlphaFoldDB" id="A0A800NB00"/>
<feature type="binding site" evidence="1">
    <location>
        <position position="356"/>
    </location>
    <ligand>
        <name>Zn(2+)</name>
        <dbReference type="ChEBI" id="CHEBI:29105"/>
    </ligand>
</feature>
<dbReference type="OrthoDB" id="1882482at2"/>
<dbReference type="PANTHER" id="PTHR12736">
    <property type="entry name" value="LANC-LIKE PROTEIN"/>
    <property type="match status" value="1"/>
</dbReference>
<dbReference type="InterPro" id="IPR033889">
    <property type="entry name" value="LanC"/>
</dbReference>
<dbReference type="Gene3D" id="1.50.10.20">
    <property type="match status" value="1"/>
</dbReference>
<dbReference type="RefSeq" id="WP_159344968.1">
    <property type="nucleotide sequence ID" value="NZ_JBALOT010000051.1"/>
</dbReference>
<reference evidence="2 3" key="1">
    <citation type="journal article" date="2020" name="G3 (Bethesda)">
        <title>Whole Genome Sequencing and Comparative Genomics of Two Nematicidal Bacillus Strains Reveals a Wide Range of Possible Virulence Factors.</title>
        <authorList>
            <person name="Susic N."/>
            <person name="Janezic S."/>
            <person name="Rupnik M."/>
            <person name="Geric Stare B."/>
        </authorList>
    </citation>
    <scope>NUCLEOTIDE SEQUENCE [LARGE SCALE GENOMIC DNA]</scope>
    <source>
        <strain evidence="2 3">I-1582</strain>
    </source>
</reference>
<dbReference type="EMBL" id="VDEM01000018">
    <property type="protein sequence ID" value="KAF0824169.1"/>
    <property type="molecule type" value="Genomic_DNA"/>
</dbReference>
<dbReference type="GO" id="GO:0046872">
    <property type="term" value="F:metal ion binding"/>
    <property type="evidence" value="ECO:0007669"/>
    <property type="project" value="UniProtKB-KW"/>
</dbReference>
<dbReference type="InterPro" id="IPR007822">
    <property type="entry name" value="LANC-like"/>
</dbReference>
<organism evidence="2 3">
    <name type="scientific">Cytobacillus firmus</name>
    <name type="common">Bacillus firmus</name>
    <dbReference type="NCBI Taxonomy" id="1399"/>
    <lineage>
        <taxon>Bacteria</taxon>
        <taxon>Bacillati</taxon>
        <taxon>Bacillota</taxon>
        <taxon>Bacilli</taxon>
        <taxon>Bacillales</taxon>
        <taxon>Bacillaceae</taxon>
        <taxon>Cytobacillus</taxon>
    </lineage>
</organism>
<dbReference type="PRINTS" id="PR01955">
    <property type="entry name" value="LANCFRANKIA"/>
</dbReference>
<dbReference type="Proteomes" id="UP000465778">
    <property type="component" value="Unassembled WGS sequence"/>
</dbReference>
<evidence type="ECO:0000313" key="3">
    <source>
        <dbReference type="Proteomes" id="UP000465778"/>
    </source>
</evidence>
<feature type="binding site" evidence="1">
    <location>
        <position position="307"/>
    </location>
    <ligand>
        <name>Zn(2+)</name>
        <dbReference type="ChEBI" id="CHEBI:29105"/>
    </ligand>
</feature>
<evidence type="ECO:0000313" key="2">
    <source>
        <dbReference type="EMBL" id="KAF0824169.1"/>
    </source>
</evidence>
<name>A0A800NB00_CYTFI</name>
<dbReference type="SMART" id="SM01260">
    <property type="entry name" value="LANC_like"/>
    <property type="match status" value="1"/>
</dbReference>
<feature type="binding site" evidence="1">
    <location>
        <position position="357"/>
    </location>
    <ligand>
        <name>Zn(2+)</name>
        <dbReference type="ChEBI" id="CHEBI:29105"/>
    </ligand>
</feature>
<keyword evidence="1" id="KW-0479">Metal-binding</keyword>
<evidence type="ECO:0000256" key="1">
    <source>
        <dbReference type="PIRSR" id="PIRSR607822-1"/>
    </source>
</evidence>
<dbReference type="CDD" id="cd04793">
    <property type="entry name" value="LanC"/>
    <property type="match status" value="1"/>
</dbReference>
<evidence type="ECO:0008006" key="4">
    <source>
        <dbReference type="Google" id="ProtNLM"/>
    </source>
</evidence>
<dbReference type="GO" id="GO:0031179">
    <property type="term" value="P:peptide modification"/>
    <property type="evidence" value="ECO:0007669"/>
    <property type="project" value="InterPro"/>
</dbReference>
<proteinExistence type="predicted"/>
<dbReference type="PANTHER" id="PTHR12736:SF7">
    <property type="entry name" value="LANC-LIKE PROTEIN 3"/>
    <property type="match status" value="1"/>
</dbReference>
<gene>
    <name evidence="2" type="ORF">KIS1582_1984</name>
</gene>